<dbReference type="Pfam" id="PF10135">
    <property type="entry name" value="Rod-binding"/>
    <property type="match status" value="1"/>
</dbReference>
<name>F2B1Y2_RHOBT</name>
<feature type="domain" description="Flagellar protein FlgJ N-terminal" evidence="2">
    <location>
        <begin position="89"/>
        <end position="135"/>
    </location>
</feature>
<feature type="compositionally biased region" description="Low complexity" evidence="1">
    <location>
        <begin position="26"/>
        <end position="39"/>
    </location>
</feature>
<feature type="region of interest" description="Disordered" evidence="1">
    <location>
        <begin position="1"/>
        <end position="68"/>
    </location>
</feature>
<dbReference type="Proteomes" id="UP000006222">
    <property type="component" value="Unassembled WGS sequence"/>
</dbReference>
<dbReference type="InterPro" id="IPR019301">
    <property type="entry name" value="Flagellar_prot_FlgJ_N"/>
</dbReference>
<reference evidence="3 4" key="1">
    <citation type="journal article" date="2013" name="Mar. Genomics">
        <title>Expression of sulfatases in Rhodopirellula baltica and the diversity of sulfatases in the genus Rhodopirellula.</title>
        <authorList>
            <person name="Wegner C.E."/>
            <person name="Richter-Heitmann T."/>
            <person name="Klindworth A."/>
            <person name="Klockow C."/>
            <person name="Richter M."/>
            <person name="Achstetter T."/>
            <person name="Glockner F.O."/>
            <person name="Harder J."/>
        </authorList>
    </citation>
    <scope>NUCLEOTIDE SEQUENCE [LARGE SCALE GENOMIC DNA]</scope>
    <source>
        <strain evidence="3 4">WH47</strain>
    </source>
</reference>
<gene>
    <name evidence="3" type="ORF">RBWH47_00145</name>
</gene>
<evidence type="ECO:0000313" key="3">
    <source>
        <dbReference type="EMBL" id="EGF24074.1"/>
    </source>
</evidence>
<proteinExistence type="predicted"/>
<dbReference type="PATRIC" id="fig|991778.3.peg.6342"/>
<feature type="compositionally biased region" description="Polar residues" evidence="1">
    <location>
        <begin position="1"/>
        <end position="11"/>
    </location>
</feature>
<organism evidence="3 4">
    <name type="scientific">Rhodopirellula baltica WH47</name>
    <dbReference type="NCBI Taxonomy" id="991778"/>
    <lineage>
        <taxon>Bacteria</taxon>
        <taxon>Pseudomonadati</taxon>
        <taxon>Planctomycetota</taxon>
        <taxon>Planctomycetia</taxon>
        <taxon>Pirellulales</taxon>
        <taxon>Pirellulaceae</taxon>
        <taxon>Rhodopirellula</taxon>
    </lineage>
</organism>
<protein>
    <recommendedName>
        <fullName evidence="2">Flagellar protein FlgJ N-terminal domain-containing protein</fullName>
    </recommendedName>
</protein>
<dbReference type="AlphaFoldDB" id="F2B1Y2"/>
<accession>F2B1Y2</accession>
<evidence type="ECO:0000313" key="4">
    <source>
        <dbReference type="Proteomes" id="UP000006222"/>
    </source>
</evidence>
<evidence type="ECO:0000259" key="2">
    <source>
        <dbReference type="Pfam" id="PF10135"/>
    </source>
</evidence>
<dbReference type="EMBL" id="AFAR01000315">
    <property type="protein sequence ID" value="EGF24074.1"/>
    <property type="molecule type" value="Genomic_DNA"/>
</dbReference>
<evidence type="ECO:0000256" key="1">
    <source>
        <dbReference type="SAM" id="MobiDB-lite"/>
    </source>
</evidence>
<sequence length="143" mass="15564">MPTIGIQTALPSPTLDPEVEPAMTPLSSSRLSSLQATSLPMPHSGEARANLDALSNSKTIGTDGKEEEPLKEAFGDFVGQTLFGSMLSTMRESVGKPAYFHGGRTEEVFQQQMDQHLVEAMSDASSETIAEPMYQLFQMQRRA</sequence>
<comment type="caution">
    <text evidence="3">The sequence shown here is derived from an EMBL/GenBank/DDBJ whole genome shotgun (WGS) entry which is preliminary data.</text>
</comment>